<feature type="transmembrane region" description="Helical" evidence="2">
    <location>
        <begin position="160"/>
        <end position="179"/>
    </location>
</feature>
<name>A0A8T2QVJ9_CERRI</name>
<accession>A0A8T2QVJ9</accession>
<feature type="compositionally biased region" description="Low complexity" evidence="1">
    <location>
        <begin position="67"/>
        <end position="103"/>
    </location>
</feature>
<evidence type="ECO:0000313" key="4">
    <source>
        <dbReference type="Proteomes" id="UP000825935"/>
    </source>
</evidence>
<feature type="transmembrane region" description="Helical" evidence="2">
    <location>
        <begin position="134"/>
        <end position="154"/>
    </location>
</feature>
<organism evidence="3 4">
    <name type="scientific">Ceratopteris richardii</name>
    <name type="common">Triangle waterfern</name>
    <dbReference type="NCBI Taxonomy" id="49495"/>
    <lineage>
        <taxon>Eukaryota</taxon>
        <taxon>Viridiplantae</taxon>
        <taxon>Streptophyta</taxon>
        <taxon>Embryophyta</taxon>
        <taxon>Tracheophyta</taxon>
        <taxon>Polypodiopsida</taxon>
        <taxon>Polypodiidae</taxon>
        <taxon>Polypodiales</taxon>
        <taxon>Pteridineae</taxon>
        <taxon>Pteridaceae</taxon>
        <taxon>Parkerioideae</taxon>
        <taxon>Ceratopteris</taxon>
    </lineage>
</organism>
<evidence type="ECO:0000256" key="2">
    <source>
        <dbReference type="SAM" id="Phobius"/>
    </source>
</evidence>
<keyword evidence="2" id="KW-1133">Transmembrane helix</keyword>
<evidence type="ECO:0000313" key="3">
    <source>
        <dbReference type="EMBL" id="KAH7287624.1"/>
    </source>
</evidence>
<reference evidence="3" key="1">
    <citation type="submission" date="2021-08" db="EMBL/GenBank/DDBJ databases">
        <title>WGS assembly of Ceratopteris richardii.</title>
        <authorList>
            <person name="Marchant D.B."/>
            <person name="Chen G."/>
            <person name="Jenkins J."/>
            <person name="Shu S."/>
            <person name="Leebens-Mack J."/>
            <person name="Grimwood J."/>
            <person name="Schmutz J."/>
            <person name="Soltis P."/>
            <person name="Soltis D."/>
            <person name="Chen Z.-H."/>
        </authorList>
    </citation>
    <scope>NUCLEOTIDE SEQUENCE</scope>
    <source>
        <strain evidence="3">Whitten #5841</strain>
        <tissue evidence="3">Leaf</tissue>
    </source>
</reference>
<dbReference type="Proteomes" id="UP000825935">
    <property type="component" value="Chromosome 32"/>
</dbReference>
<evidence type="ECO:0000256" key="1">
    <source>
        <dbReference type="SAM" id="MobiDB-lite"/>
    </source>
</evidence>
<keyword evidence="2" id="KW-0812">Transmembrane</keyword>
<feature type="compositionally biased region" description="Basic and acidic residues" evidence="1">
    <location>
        <begin position="39"/>
        <end position="52"/>
    </location>
</feature>
<keyword evidence="4" id="KW-1185">Reference proteome</keyword>
<keyword evidence="2" id="KW-0472">Membrane</keyword>
<feature type="region of interest" description="Disordered" evidence="1">
    <location>
        <begin position="34"/>
        <end position="112"/>
    </location>
</feature>
<dbReference type="EMBL" id="CM035437">
    <property type="protein sequence ID" value="KAH7287624.1"/>
    <property type="molecule type" value="Genomic_DNA"/>
</dbReference>
<gene>
    <name evidence="3" type="ORF">KP509_32G066900</name>
</gene>
<proteinExistence type="predicted"/>
<dbReference type="AlphaFoldDB" id="A0A8T2QVJ9"/>
<sequence>MRSFDKPQHPLSKGRRRRFCRHASFTRFCSIQEMEEEERVNNAETEEKDKQCPDSGFGETLDTFAESSTTESMVQSHSSSSFGSSSFTLSSSSSSFASSQSSTPWPKSFSDPSADDAHINGNSLCYVYPCAPVALTRTIMVVLVLMIPLVLPPLPPPPTLFMLFPMAIMVFLFCTAYRLRGTARR</sequence>
<protein>
    <submittedName>
        <fullName evidence="3">Uncharacterized protein</fullName>
    </submittedName>
</protein>
<comment type="caution">
    <text evidence="3">The sequence shown here is derived from an EMBL/GenBank/DDBJ whole genome shotgun (WGS) entry which is preliminary data.</text>
</comment>